<dbReference type="InterPro" id="IPR042099">
    <property type="entry name" value="ANL_N_sf"/>
</dbReference>
<dbReference type="InterPro" id="IPR000873">
    <property type="entry name" value="AMP-dep_synth/lig_dom"/>
</dbReference>
<dbReference type="AlphaFoldDB" id="A0A2U1B071"/>
<dbReference type="Proteomes" id="UP000245959">
    <property type="component" value="Unassembled WGS sequence"/>
</dbReference>
<keyword evidence="3" id="KW-1185">Reference proteome</keyword>
<dbReference type="OrthoDB" id="580775at2"/>
<dbReference type="GO" id="GO:0016874">
    <property type="term" value="F:ligase activity"/>
    <property type="evidence" value="ECO:0007669"/>
    <property type="project" value="UniProtKB-KW"/>
</dbReference>
<sequence>MSDYFRLEQAIDFAPPEEIRQIQTKLLNEHLARCRSRSPFYRRRFAGLPEREVSLEELALFPTTSKQDLAECNDDFTAVPEEEISDISFTSGTTGVPCRICYTRSDLDRLGYNDALGFLAAGMRAGDRVLLTCTIDRCFIAGLAYYNGVVKLGAAAIRNGLNTIESHAEIIRFQKPQAVVGVPSFLVRLGNYLRENRIDDSSIRTLVCIGEPMRNRRLELTPLGERLNELWPDRIHSTYASSEIVTSFTECSARSGGHPPADLAIVEILDEAGKPLPPGVPGEVTVTPLQVAGMPLVRFRTGDVSFLVPEPCPCGRHTLRLGPVLGRKAQMLKIRGTTLFPNSFFAALDGMPEVAEYYLEVSGRGLSDEVEIFVALKEPGIALEEVAARLYGRTRIHVPVRRVRLEDAHARVFGVSRKPVRFFDRRITE</sequence>
<gene>
    <name evidence="2" type="ORF">C8D82_11250</name>
</gene>
<dbReference type="GeneID" id="78295200"/>
<name>A0A2U1B071_9BACT</name>
<dbReference type="RefSeq" id="WP_116883893.1">
    <property type="nucleotide sequence ID" value="NZ_CABMMC010000069.1"/>
</dbReference>
<evidence type="ECO:0000313" key="2">
    <source>
        <dbReference type="EMBL" id="PVY42053.1"/>
    </source>
</evidence>
<evidence type="ECO:0000313" key="3">
    <source>
        <dbReference type="Proteomes" id="UP000245959"/>
    </source>
</evidence>
<dbReference type="InterPro" id="IPR045851">
    <property type="entry name" value="AMP-bd_C_sf"/>
</dbReference>
<comment type="caution">
    <text evidence="2">The sequence shown here is derived from an EMBL/GenBank/DDBJ whole genome shotgun (WGS) entry which is preliminary data.</text>
</comment>
<feature type="domain" description="AMP-dependent synthetase/ligase" evidence="1">
    <location>
        <begin position="75"/>
        <end position="288"/>
    </location>
</feature>
<dbReference type="PANTHER" id="PTHR43845:SF1">
    <property type="entry name" value="BLR5969 PROTEIN"/>
    <property type="match status" value="1"/>
</dbReference>
<reference evidence="2 3" key="1">
    <citation type="submission" date="2018-04" db="EMBL/GenBank/DDBJ databases">
        <title>Genomic Encyclopedia of Type Strains, Phase IV (KMG-IV): sequencing the most valuable type-strain genomes for metagenomic binning, comparative biology and taxonomic classification.</title>
        <authorList>
            <person name="Goeker M."/>
        </authorList>
    </citation>
    <scope>NUCLEOTIDE SEQUENCE [LARGE SCALE GENOMIC DNA]</scope>
    <source>
        <strain evidence="2 3">DSM 14823</strain>
    </source>
</reference>
<dbReference type="Gene3D" id="3.40.50.12780">
    <property type="entry name" value="N-terminal domain of ligase-like"/>
    <property type="match status" value="1"/>
</dbReference>
<dbReference type="Pfam" id="PF00501">
    <property type="entry name" value="AMP-binding"/>
    <property type="match status" value="1"/>
</dbReference>
<evidence type="ECO:0000259" key="1">
    <source>
        <dbReference type="Pfam" id="PF00501"/>
    </source>
</evidence>
<protein>
    <submittedName>
        <fullName evidence="2">Phenylacetate-CoA ligase</fullName>
    </submittedName>
</protein>
<keyword evidence="2" id="KW-0436">Ligase</keyword>
<dbReference type="SUPFAM" id="SSF56801">
    <property type="entry name" value="Acetyl-CoA synthetase-like"/>
    <property type="match status" value="1"/>
</dbReference>
<dbReference type="Gene3D" id="3.30.300.30">
    <property type="match status" value="1"/>
</dbReference>
<accession>A0A2U1B071</accession>
<dbReference type="PANTHER" id="PTHR43845">
    <property type="entry name" value="BLR5969 PROTEIN"/>
    <property type="match status" value="1"/>
</dbReference>
<proteinExistence type="predicted"/>
<dbReference type="EMBL" id="QEKH01000012">
    <property type="protein sequence ID" value="PVY42053.1"/>
    <property type="molecule type" value="Genomic_DNA"/>
</dbReference>
<organism evidence="2 3">
    <name type="scientific">Victivallis vadensis</name>
    <dbReference type="NCBI Taxonomy" id="172901"/>
    <lineage>
        <taxon>Bacteria</taxon>
        <taxon>Pseudomonadati</taxon>
        <taxon>Lentisphaerota</taxon>
        <taxon>Lentisphaeria</taxon>
        <taxon>Victivallales</taxon>
        <taxon>Victivallaceae</taxon>
        <taxon>Victivallis</taxon>
    </lineage>
</organism>